<feature type="non-terminal residue" evidence="2">
    <location>
        <position position="205"/>
    </location>
</feature>
<gene>
    <name evidence="2" type="ORF">MNBD_NITROSPINAE03-337</name>
</gene>
<proteinExistence type="predicted"/>
<organism evidence="2">
    <name type="scientific">hydrothermal vent metagenome</name>
    <dbReference type="NCBI Taxonomy" id="652676"/>
    <lineage>
        <taxon>unclassified sequences</taxon>
        <taxon>metagenomes</taxon>
        <taxon>ecological metagenomes</taxon>
    </lineage>
</organism>
<reference evidence="2" key="1">
    <citation type="submission" date="2018-06" db="EMBL/GenBank/DDBJ databases">
        <authorList>
            <person name="Zhirakovskaya E."/>
        </authorList>
    </citation>
    <scope>NUCLEOTIDE SEQUENCE</scope>
</reference>
<dbReference type="EMBL" id="UOGB01000251">
    <property type="protein sequence ID" value="VAX22796.1"/>
    <property type="molecule type" value="Genomic_DNA"/>
</dbReference>
<evidence type="ECO:0000259" key="1">
    <source>
        <dbReference type="Pfam" id="PF12729"/>
    </source>
</evidence>
<accession>A0A3B1BWT6</accession>
<name>A0A3B1BWT6_9ZZZZ</name>
<dbReference type="Pfam" id="PF12729">
    <property type="entry name" value="4HB_MCP_1"/>
    <property type="match status" value="1"/>
</dbReference>
<protein>
    <recommendedName>
        <fullName evidence="1">Chemotaxis methyl-accepting receptor HlyB-like 4HB MCP domain-containing protein</fullName>
    </recommendedName>
</protein>
<sequence>MKISIRGKLLLAYATILSLLSIVWLIDYYAHTYLANEVNRMYTHPLAVTRASLRANSDIMAMHRSMKDVVLASNEDELKNAVAIVDDFESKVLDEMIIVQERILGEEGKKLAADAFKAFKDWRAIRQEVISLAKAGKVDEAIAITKGKGADHVRYLDMKAEQLWKYAENKGRSFNVEAQAYVKSSLRRNILVFLTVILTSFLLAI</sequence>
<dbReference type="InterPro" id="IPR024478">
    <property type="entry name" value="HlyB_4HB_MCP"/>
</dbReference>
<feature type="domain" description="Chemotaxis methyl-accepting receptor HlyB-like 4HB MCP" evidence="1">
    <location>
        <begin position="3"/>
        <end position="180"/>
    </location>
</feature>
<dbReference type="AlphaFoldDB" id="A0A3B1BWT6"/>
<evidence type="ECO:0000313" key="2">
    <source>
        <dbReference type="EMBL" id="VAX22796.1"/>
    </source>
</evidence>